<dbReference type="InterPro" id="IPR001764">
    <property type="entry name" value="Glyco_hydro_3_N"/>
</dbReference>
<dbReference type="EC" id="3.2.1.52" evidence="3"/>
<comment type="catalytic activity">
    <reaction evidence="1">
        <text>Hydrolysis of terminal non-reducing N-acetyl-D-hexosamine residues in N-acetyl-beta-D-hexosaminides.</text>
        <dbReference type="EC" id="3.2.1.52"/>
    </reaction>
</comment>
<name>A0A2P7BRE3_9HYPH</name>
<evidence type="ECO:0000256" key="2">
    <source>
        <dbReference type="ARBA" id="ARBA00005336"/>
    </source>
</evidence>
<evidence type="ECO:0000256" key="4">
    <source>
        <dbReference type="ARBA" id="ARBA00022801"/>
    </source>
</evidence>
<dbReference type="Pfam" id="PF00933">
    <property type="entry name" value="Glyco_hydro_3"/>
    <property type="match status" value="1"/>
</dbReference>
<sequence>MPSQSPLALFVGIPNPTLSPDEIALLRETNPLGLFVGRRNLRTPDQAKALIASFREAVGREDAPVFTDQEGGRVQHLDAGPWPLFRSFGQFAELARHDLDLARKALRLSSQAMGTMMSQLGLTSGCSPVLDLVFPTTSAVIGARSFGADPELIAVLGREVVEGLLETGNMAIMKHIPGHGRATLDSHKERPVVDASRETLLATDFKPFIDLKDTPWAMVAHVVYSAYDKELPASVSPVMHDVIRNDLGYEGVLISDCIFMNALEGTLPERVKQVLDAGYDIALHSHGDVADSEAAAKAARPLSKEAMQRIDAAKTRLGSQSVDVVGAHAEVEDMFTSALVS</sequence>
<organism evidence="7 8">
    <name type="scientific">Phyllobacterium brassicacearum</name>
    <dbReference type="NCBI Taxonomy" id="314235"/>
    <lineage>
        <taxon>Bacteria</taxon>
        <taxon>Pseudomonadati</taxon>
        <taxon>Pseudomonadota</taxon>
        <taxon>Alphaproteobacteria</taxon>
        <taxon>Hyphomicrobiales</taxon>
        <taxon>Phyllobacteriaceae</taxon>
        <taxon>Phyllobacterium</taxon>
    </lineage>
</organism>
<evidence type="ECO:0000313" key="8">
    <source>
        <dbReference type="Proteomes" id="UP000241444"/>
    </source>
</evidence>
<feature type="domain" description="Glycoside hydrolase family 3 N-terminal" evidence="6">
    <location>
        <begin position="29"/>
        <end position="317"/>
    </location>
</feature>
<dbReference type="OrthoDB" id="9786661at2"/>
<dbReference type="SUPFAM" id="SSF51445">
    <property type="entry name" value="(Trans)glycosidases"/>
    <property type="match status" value="1"/>
</dbReference>
<dbReference type="GO" id="GO:0009254">
    <property type="term" value="P:peptidoglycan turnover"/>
    <property type="evidence" value="ECO:0007669"/>
    <property type="project" value="TreeGrafter"/>
</dbReference>
<dbReference type="GO" id="GO:0004563">
    <property type="term" value="F:beta-N-acetylhexosaminidase activity"/>
    <property type="evidence" value="ECO:0007669"/>
    <property type="project" value="UniProtKB-EC"/>
</dbReference>
<evidence type="ECO:0000256" key="3">
    <source>
        <dbReference type="ARBA" id="ARBA00012663"/>
    </source>
</evidence>
<dbReference type="PANTHER" id="PTHR30480">
    <property type="entry name" value="BETA-HEXOSAMINIDASE-RELATED"/>
    <property type="match status" value="1"/>
</dbReference>
<dbReference type="EMBL" id="PGGO01000006">
    <property type="protein sequence ID" value="PSH69024.1"/>
    <property type="molecule type" value="Genomic_DNA"/>
</dbReference>
<dbReference type="InterPro" id="IPR017853">
    <property type="entry name" value="GH"/>
</dbReference>
<evidence type="ECO:0000259" key="6">
    <source>
        <dbReference type="Pfam" id="PF00933"/>
    </source>
</evidence>
<accession>A0A2P7BRE3</accession>
<dbReference type="Proteomes" id="UP000241444">
    <property type="component" value="Unassembled WGS sequence"/>
</dbReference>
<keyword evidence="5" id="KW-0326">Glycosidase</keyword>
<keyword evidence="8" id="KW-1185">Reference proteome</keyword>
<dbReference type="InterPro" id="IPR050226">
    <property type="entry name" value="NagZ_Beta-hexosaminidase"/>
</dbReference>
<evidence type="ECO:0000256" key="1">
    <source>
        <dbReference type="ARBA" id="ARBA00001231"/>
    </source>
</evidence>
<comment type="similarity">
    <text evidence="2">Belongs to the glycosyl hydrolase 3 family.</text>
</comment>
<dbReference type="InterPro" id="IPR036962">
    <property type="entry name" value="Glyco_hydro_3_N_sf"/>
</dbReference>
<proteinExistence type="inferred from homology"/>
<reference evidence="8" key="1">
    <citation type="submission" date="2017-11" db="EMBL/GenBank/DDBJ databases">
        <authorList>
            <person name="Kuznetsova I."/>
            <person name="Sazanova A."/>
            <person name="Chirak E."/>
            <person name="Safronova V."/>
            <person name="Willems A."/>
        </authorList>
    </citation>
    <scope>NUCLEOTIDE SEQUENCE [LARGE SCALE GENOMIC DNA]</scope>
    <source>
        <strain evidence="8">STM 196</strain>
    </source>
</reference>
<dbReference type="RefSeq" id="WP_106710848.1">
    <property type="nucleotide sequence ID" value="NZ_PGGO01000006.1"/>
</dbReference>
<keyword evidence="4" id="KW-0378">Hydrolase</keyword>
<evidence type="ECO:0000313" key="7">
    <source>
        <dbReference type="EMBL" id="PSH69024.1"/>
    </source>
</evidence>
<dbReference type="AlphaFoldDB" id="A0A2P7BRE3"/>
<evidence type="ECO:0000256" key="5">
    <source>
        <dbReference type="ARBA" id="ARBA00023295"/>
    </source>
</evidence>
<dbReference type="GO" id="GO:0005975">
    <property type="term" value="P:carbohydrate metabolic process"/>
    <property type="evidence" value="ECO:0007669"/>
    <property type="project" value="InterPro"/>
</dbReference>
<dbReference type="PANTHER" id="PTHR30480:SF13">
    <property type="entry name" value="BETA-HEXOSAMINIDASE"/>
    <property type="match status" value="1"/>
</dbReference>
<comment type="caution">
    <text evidence="7">The sequence shown here is derived from an EMBL/GenBank/DDBJ whole genome shotgun (WGS) entry which is preliminary data.</text>
</comment>
<dbReference type="Gene3D" id="3.20.20.300">
    <property type="entry name" value="Glycoside hydrolase, family 3, N-terminal domain"/>
    <property type="match status" value="1"/>
</dbReference>
<gene>
    <name evidence="7" type="ORF">CU102_09420</name>
</gene>
<protein>
    <recommendedName>
        <fullName evidence="3">beta-N-acetylhexosaminidase</fullName>
        <ecNumber evidence="3">3.2.1.52</ecNumber>
    </recommendedName>
</protein>